<evidence type="ECO:0000313" key="3">
    <source>
        <dbReference type="Proteomes" id="UP000425916"/>
    </source>
</evidence>
<name>A0A6I5ZUQ2_9FIRM</name>
<keyword evidence="1" id="KW-0812">Transmembrane</keyword>
<evidence type="ECO:0000256" key="1">
    <source>
        <dbReference type="SAM" id="Phobius"/>
    </source>
</evidence>
<keyword evidence="1" id="KW-1133">Transmembrane helix</keyword>
<feature type="transmembrane region" description="Helical" evidence="1">
    <location>
        <begin position="23"/>
        <end position="44"/>
    </location>
</feature>
<protein>
    <submittedName>
        <fullName evidence="2">Uncharacterized protein</fullName>
    </submittedName>
</protein>
<sequence length="65" mass="7091">MLKKYLDNAVDIIKDEKGSLPELTTVLGLAIVAALVVVALMVLAPQTTRDFWNAATGWIRGQFGF</sequence>
<keyword evidence="1" id="KW-0472">Membrane</keyword>
<reference evidence="2 3" key="1">
    <citation type="submission" date="2019-11" db="EMBL/GenBank/DDBJ databases">
        <title>Genome sequence of Moorella glycerini DSM11254.</title>
        <authorList>
            <person name="Poehlein A."/>
            <person name="Boeer T."/>
            <person name="Daniel R."/>
        </authorList>
    </citation>
    <scope>NUCLEOTIDE SEQUENCE [LARGE SCALE GENOMIC DNA]</scope>
    <source>
        <strain evidence="2 3">DSM 11254</strain>
    </source>
</reference>
<accession>A0A6I5ZUQ2</accession>
<proteinExistence type="predicted"/>
<dbReference type="AlphaFoldDB" id="A0A6I5ZUQ2"/>
<dbReference type="EMBL" id="CP046244">
    <property type="protein sequence ID" value="QGP93375.1"/>
    <property type="molecule type" value="Genomic_DNA"/>
</dbReference>
<gene>
    <name evidence="2" type="ORF">MGLY_27830</name>
</gene>
<evidence type="ECO:0000313" key="2">
    <source>
        <dbReference type="EMBL" id="QGP93375.1"/>
    </source>
</evidence>
<dbReference type="Proteomes" id="UP000425916">
    <property type="component" value="Chromosome"/>
</dbReference>
<organism evidence="2 3">
    <name type="scientific">Neomoorella glycerini</name>
    <dbReference type="NCBI Taxonomy" id="55779"/>
    <lineage>
        <taxon>Bacteria</taxon>
        <taxon>Bacillati</taxon>
        <taxon>Bacillota</taxon>
        <taxon>Clostridia</taxon>
        <taxon>Neomoorellales</taxon>
        <taxon>Neomoorellaceae</taxon>
        <taxon>Neomoorella</taxon>
    </lineage>
</organism>
<keyword evidence="3" id="KW-1185">Reference proteome</keyword>
<dbReference type="RefSeq" id="WP_156274727.1">
    <property type="nucleotide sequence ID" value="NZ_CP046244.1"/>
</dbReference>